<protein>
    <submittedName>
        <fullName evidence="1">Uncharacterized protein</fullName>
    </submittedName>
</protein>
<dbReference type="KEGG" id="pic:PICST_33721"/>
<name>A3LZY7_PICST</name>
<dbReference type="Proteomes" id="UP000002258">
    <property type="component" value="Chromosome 8"/>
</dbReference>
<dbReference type="InParanoid" id="A3LZY7"/>
<dbReference type="EMBL" id="CP000502">
    <property type="protein sequence ID" value="ABN68426.2"/>
    <property type="molecule type" value="Genomic_DNA"/>
</dbReference>
<accession>A3LZY7</accession>
<organism evidence="1 2">
    <name type="scientific">Scheffersomyces stipitis (strain ATCC 58785 / CBS 6054 / NBRC 10063 / NRRL Y-11545)</name>
    <name type="common">Yeast</name>
    <name type="synonym">Pichia stipitis</name>
    <dbReference type="NCBI Taxonomy" id="322104"/>
    <lineage>
        <taxon>Eukaryota</taxon>
        <taxon>Fungi</taxon>
        <taxon>Dikarya</taxon>
        <taxon>Ascomycota</taxon>
        <taxon>Saccharomycotina</taxon>
        <taxon>Pichiomycetes</taxon>
        <taxon>Debaryomycetaceae</taxon>
        <taxon>Scheffersomyces</taxon>
    </lineage>
</organism>
<dbReference type="HOGENOM" id="CLU_1448224_0_0_1"/>
<dbReference type="RefSeq" id="XP_001386455.2">
    <property type="nucleotide sequence ID" value="XM_001386418.1"/>
</dbReference>
<gene>
    <name evidence="1" type="ORF">PICST_33721</name>
</gene>
<evidence type="ECO:0000313" key="2">
    <source>
        <dbReference type="Proteomes" id="UP000002258"/>
    </source>
</evidence>
<proteinExistence type="predicted"/>
<evidence type="ECO:0000313" key="1">
    <source>
        <dbReference type="EMBL" id="ABN68426.2"/>
    </source>
</evidence>
<dbReference type="GeneID" id="4841055"/>
<dbReference type="AlphaFoldDB" id="A3LZY7"/>
<keyword evidence="2" id="KW-1185">Reference proteome</keyword>
<reference evidence="1 2" key="1">
    <citation type="journal article" date="2007" name="Nat. Biotechnol.">
        <title>Genome sequence of the lignocellulose-bioconverting and xylose-fermenting yeast Pichia stipitis.</title>
        <authorList>
            <person name="Jeffries T.W."/>
            <person name="Grigoriev I.V."/>
            <person name="Grimwood J."/>
            <person name="Laplaza J.M."/>
            <person name="Aerts A."/>
            <person name="Salamov A."/>
            <person name="Schmutz J."/>
            <person name="Lindquist E."/>
            <person name="Dehal P."/>
            <person name="Shapiro H."/>
            <person name="Jin Y.S."/>
            <person name="Passoth V."/>
            <person name="Richardson P.M."/>
        </authorList>
    </citation>
    <scope>NUCLEOTIDE SEQUENCE [LARGE SCALE GENOMIC DNA]</scope>
    <source>
        <strain evidence="2">ATCC 58785 / CBS 6054 / NBRC 10063 / NRRL Y-11545</strain>
    </source>
</reference>
<sequence>MNSPPIALSVRTLPHASRPLGLLHPPVEAPPIIPGSSAAVPMEIVSTDPEPMPEGCNDIEVVSDHELFDTPERSGTFPCPTPSISTRSSMDVLLYQEEFPDPSAYMDMVVIVSDDLSSYHNSEIEDTSDTLPSSYFYCADCGYLHSSTSSSIIISGSSIQVPSILFHNRLILNSRPVLDNSNHLTEL</sequence>